<comment type="similarity">
    <text evidence="1">Belongs to the arylamine N-acetyltransferase family.</text>
</comment>
<dbReference type="RefSeq" id="WP_122964522.1">
    <property type="nucleotide sequence ID" value="NZ_BJMH01000024.1"/>
</dbReference>
<dbReference type="InterPro" id="IPR038765">
    <property type="entry name" value="Papain-like_cys_pep_sf"/>
</dbReference>
<dbReference type="GO" id="GO:0016407">
    <property type="term" value="F:acetyltransferase activity"/>
    <property type="evidence" value="ECO:0007669"/>
    <property type="project" value="InterPro"/>
</dbReference>
<dbReference type="Gene3D" id="3.30.2140.10">
    <property type="entry name" value="Arylamine N-acetyltransferase"/>
    <property type="match status" value="1"/>
</dbReference>
<evidence type="ECO:0000256" key="1">
    <source>
        <dbReference type="ARBA" id="ARBA00006547"/>
    </source>
</evidence>
<comment type="caution">
    <text evidence="2">The sequence shown here is derived from an EMBL/GenBank/DDBJ whole genome shotgun (WGS) entry which is preliminary data.</text>
</comment>
<dbReference type="Pfam" id="PF00797">
    <property type="entry name" value="Acetyltransf_2"/>
    <property type="match status" value="1"/>
</dbReference>
<keyword evidence="2" id="KW-0808">Transferase</keyword>
<keyword evidence="3" id="KW-1185">Reference proteome</keyword>
<name>A0A4Y3PNU1_BREPA</name>
<dbReference type="STRING" id="54914.AV540_07505"/>
<protein>
    <submittedName>
        <fullName evidence="2">Arylamine N-acetyltransferase</fullName>
    </submittedName>
</protein>
<accession>A0A4Y3PNU1</accession>
<dbReference type="PANTHER" id="PTHR11786:SF0">
    <property type="entry name" value="ARYLAMINE N-ACETYLTRANSFERASE 4-RELATED"/>
    <property type="match status" value="1"/>
</dbReference>
<reference evidence="2 3" key="1">
    <citation type="submission" date="2019-06" db="EMBL/GenBank/DDBJ databases">
        <title>Whole genome shotgun sequence of Brevibacillus parabrevis NBRC 12334.</title>
        <authorList>
            <person name="Hosoyama A."/>
            <person name="Uohara A."/>
            <person name="Ohji S."/>
            <person name="Ichikawa N."/>
        </authorList>
    </citation>
    <scope>NUCLEOTIDE SEQUENCE [LARGE SCALE GENOMIC DNA]</scope>
    <source>
        <strain evidence="2 3">NBRC 12334</strain>
    </source>
</reference>
<gene>
    <name evidence="2" type="primary">nat</name>
    <name evidence="2" type="ORF">BPA01_41250</name>
</gene>
<dbReference type="Proteomes" id="UP000316882">
    <property type="component" value="Unassembled WGS sequence"/>
</dbReference>
<proteinExistence type="inferred from homology"/>
<dbReference type="SUPFAM" id="SSF54001">
    <property type="entry name" value="Cysteine proteinases"/>
    <property type="match status" value="1"/>
</dbReference>
<dbReference type="EMBL" id="BJMH01000024">
    <property type="protein sequence ID" value="GEB34545.1"/>
    <property type="molecule type" value="Genomic_DNA"/>
</dbReference>
<organism evidence="2 3">
    <name type="scientific">Brevibacillus parabrevis</name>
    <dbReference type="NCBI Taxonomy" id="54914"/>
    <lineage>
        <taxon>Bacteria</taxon>
        <taxon>Bacillati</taxon>
        <taxon>Bacillota</taxon>
        <taxon>Bacilli</taxon>
        <taxon>Bacillales</taxon>
        <taxon>Paenibacillaceae</taxon>
        <taxon>Brevibacillus</taxon>
    </lineage>
</organism>
<dbReference type="AlphaFoldDB" id="A0A4Y3PNU1"/>
<dbReference type="InterPro" id="IPR001447">
    <property type="entry name" value="Arylamine_N-AcTrfase"/>
</dbReference>
<evidence type="ECO:0000313" key="2">
    <source>
        <dbReference type="EMBL" id="GEB34545.1"/>
    </source>
</evidence>
<sequence length="297" mass="33915">MILTREEQRAYVKRLGIADISAPTKSYLFELQKAHVHKLPWQTLDIFAGKPTTIEPRETVQMVIAGRSGYCFHLNGAFAALLRSLGYKVSMHRAGVQPLGEAPRVNSFHLGLTVQLTNDAGEEENWLVDVGLGDMPVEPLPMRFGVYEQSPYTHKLLPSSVAAGGWRLDHDPEANFAGVDFAPEVVEDIRVFQPNHEHYCHSADSPWINLFLIRNRSEQASNELRGCIWRKHDKDGIRKMEIESKAMWLELLGDMFGEHLVHYNSLERDAIWQKVCAKHEEWKRAQEREAGRTETTM</sequence>
<evidence type="ECO:0000313" key="3">
    <source>
        <dbReference type="Proteomes" id="UP000316882"/>
    </source>
</evidence>
<dbReference type="Gene3D" id="2.40.128.150">
    <property type="entry name" value="Cysteine proteinases"/>
    <property type="match status" value="1"/>
</dbReference>
<dbReference type="PANTHER" id="PTHR11786">
    <property type="entry name" value="N-HYDROXYARYLAMINE O-ACETYLTRANSFERASE"/>
    <property type="match status" value="1"/>
</dbReference>